<reference evidence="2" key="1">
    <citation type="submission" date="2019-12" db="EMBL/GenBank/DDBJ databases">
        <title>Microbes associate with the intestines of laboratory mice.</title>
        <authorList>
            <person name="Navarre W."/>
            <person name="Wong E."/>
        </authorList>
    </citation>
    <scope>NUCLEOTIDE SEQUENCE</scope>
    <source>
        <strain evidence="2">NM79_F5</strain>
    </source>
</reference>
<dbReference type="EMBL" id="WSRQ01000018">
    <property type="protein sequence ID" value="MVX64548.1"/>
    <property type="molecule type" value="Genomic_DNA"/>
</dbReference>
<dbReference type="RefSeq" id="WP_160359443.1">
    <property type="nucleotide sequence ID" value="NZ_WSRQ01000018.1"/>
</dbReference>
<dbReference type="InterPro" id="IPR041301">
    <property type="entry name" value="PBECR3"/>
</dbReference>
<protein>
    <recommendedName>
        <fullName evidence="1">Phage-Barnase-EndoU-ColicinE5/D-RelE like nuclease 3 domain-containing protein</fullName>
    </recommendedName>
</protein>
<dbReference type="Pfam" id="PF18812">
    <property type="entry name" value="PBECR3"/>
    <property type="match status" value="1"/>
</dbReference>
<comment type="caution">
    <text evidence="2">The sequence shown here is derived from an EMBL/GenBank/DDBJ whole genome shotgun (WGS) entry which is preliminary data.</text>
</comment>
<sequence>MKREYRAYKKVGKLKVFISELLELDLPRIVYASPGVINHIKKRHGRQFTKKMKDNILDIIEKVIKEPEYVGLDNRRGTGGSLELVKKIDNIILLLGLEVDLEDQYIYVATMYPITLSKMNARIYRGRLIKVEETVLKEKVLKEKVL</sequence>
<feature type="domain" description="Phage-Barnase-EndoU-ColicinE5/D-RelE like nuclease 3" evidence="1">
    <location>
        <begin position="9"/>
        <end position="120"/>
    </location>
</feature>
<name>A0A964RMY0_9CLOT</name>
<gene>
    <name evidence="2" type="ORF">GKZ28_12685</name>
</gene>
<proteinExistence type="predicted"/>
<evidence type="ECO:0000313" key="2">
    <source>
        <dbReference type="EMBL" id="MVX64548.1"/>
    </source>
</evidence>
<dbReference type="AlphaFoldDB" id="A0A964RMY0"/>
<organism evidence="2 3">
    <name type="scientific">Clostridium chromiireducens</name>
    <dbReference type="NCBI Taxonomy" id="225345"/>
    <lineage>
        <taxon>Bacteria</taxon>
        <taxon>Bacillati</taxon>
        <taxon>Bacillota</taxon>
        <taxon>Clostridia</taxon>
        <taxon>Eubacteriales</taxon>
        <taxon>Clostridiaceae</taxon>
        <taxon>Clostridium</taxon>
    </lineage>
</organism>
<evidence type="ECO:0000259" key="1">
    <source>
        <dbReference type="Pfam" id="PF18812"/>
    </source>
</evidence>
<accession>A0A964RMY0</accession>
<dbReference type="Proteomes" id="UP000656077">
    <property type="component" value="Unassembled WGS sequence"/>
</dbReference>
<evidence type="ECO:0000313" key="3">
    <source>
        <dbReference type="Proteomes" id="UP000656077"/>
    </source>
</evidence>